<dbReference type="Pfam" id="PF13476">
    <property type="entry name" value="AAA_23"/>
    <property type="match status" value="1"/>
</dbReference>
<dbReference type="AlphaFoldDB" id="A0A829NQJ5"/>
<comment type="caution">
    <text evidence="3">The sequence shown here is derived from an EMBL/GenBank/DDBJ whole genome shotgun (WGS) entry which is preliminary data.</text>
</comment>
<feature type="domain" description="Rad50/SbcC-type AAA" evidence="2">
    <location>
        <begin position="5"/>
        <end position="276"/>
    </location>
</feature>
<dbReference type="InterPro" id="IPR027417">
    <property type="entry name" value="P-loop_NTPase"/>
</dbReference>
<protein>
    <submittedName>
        <fullName evidence="3">DNA sulfur modification protein DndD</fullName>
    </submittedName>
</protein>
<proteinExistence type="predicted"/>
<dbReference type="PANTHER" id="PTHR32182">
    <property type="entry name" value="DNA REPLICATION AND REPAIR PROTEIN RECF"/>
    <property type="match status" value="1"/>
</dbReference>
<evidence type="ECO:0000259" key="2">
    <source>
        <dbReference type="Pfam" id="PF13476"/>
    </source>
</evidence>
<dbReference type="Gene3D" id="3.40.50.300">
    <property type="entry name" value="P-loop containing nucleotide triphosphate hydrolases"/>
    <property type="match status" value="2"/>
</dbReference>
<dbReference type="EMBL" id="AZJF01000001">
    <property type="protein sequence ID" value="ETD20011.1"/>
    <property type="molecule type" value="Genomic_DNA"/>
</dbReference>
<evidence type="ECO:0000256" key="1">
    <source>
        <dbReference type="SAM" id="Coils"/>
    </source>
</evidence>
<dbReference type="SUPFAM" id="SSF52540">
    <property type="entry name" value="P-loop containing nucleoside triphosphate hydrolases"/>
    <property type="match status" value="1"/>
</dbReference>
<gene>
    <name evidence="3" type="ORF">HMPREF1201_00008</name>
</gene>
<accession>A0A829NQJ5</accession>
<feature type="coiled-coil region" evidence="1">
    <location>
        <begin position="440"/>
        <end position="482"/>
    </location>
</feature>
<evidence type="ECO:0000313" key="4">
    <source>
        <dbReference type="Proteomes" id="UP000018690"/>
    </source>
</evidence>
<dbReference type="Proteomes" id="UP000018690">
    <property type="component" value="Unassembled WGS sequence"/>
</dbReference>
<reference evidence="3 4" key="1">
    <citation type="submission" date="2013-10" db="EMBL/GenBank/DDBJ databases">
        <title>The Genome Sequence of Ruminococcus gnavus CC55_001C.</title>
        <authorList>
            <consortium name="The Broad Institute Genomics Platform"/>
            <person name="Earl A."/>
            <person name="Allen-Vercoe E."/>
            <person name="Daigneault M."/>
            <person name="Young S.K."/>
            <person name="Zeng Q."/>
            <person name="Gargeya S."/>
            <person name="Fitzgerald M."/>
            <person name="Abouelleil A."/>
            <person name="Alvarado L."/>
            <person name="Chapman S.B."/>
            <person name="Gainer-Dewar J."/>
            <person name="Goldberg J."/>
            <person name="Griggs A."/>
            <person name="Gujja S."/>
            <person name="Hansen M."/>
            <person name="Howarth C."/>
            <person name="Imamovic A."/>
            <person name="Ireland A."/>
            <person name="Larimer J."/>
            <person name="McCowan C."/>
            <person name="Murphy C."/>
            <person name="Pearson M."/>
            <person name="Poon T.W."/>
            <person name="Priest M."/>
            <person name="Roberts A."/>
            <person name="Saif S."/>
            <person name="Shea T."/>
            <person name="Sykes S."/>
            <person name="Wortman J."/>
            <person name="Nusbaum C."/>
            <person name="Birren B."/>
        </authorList>
    </citation>
    <scope>NUCLEOTIDE SEQUENCE [LARGE SCALE GENOMIC DNA]</scope>
    <source>
        <strain evidence="3 4">CC55_001C</strain>
    </source>
</reference>
<keyword evidence="1" id="KW-0175">Coiled coil</keyword>
<dbReference type="InterPro" id="IPR038729">
    <property type="entry name" value="Rad50/SbcC_AAA"/>
</dbReference>
<keyword evidence="4" id="KW-1185">Reference proteome</keyword>
<dbReference type="GO" id="GO:0016887">
    <property type="term" value="F:ATP hydrolysis activity"/>
    <property type="evidence" value="ECO:0007669"/>
    <property type="project" value="InterPro"/>
</dbReference>
<dbReference type="GO" id="GO:0006302">
    <property type="term" value="P:double-strand break repair"/>
    <property type="evidence" value="ECO:0007669"/>
    <property type="project" value="InterPro"/>
</dbReference>
<name>A0A829NQJ5_MEDG5</name>
<evidence type="ECO:0000313" key="3">
    <source>
        <dbReference type="EMBL" id="ETD20011.1"/>
    </source>
</evidence>
<sequence>MKINKIKLYNFNSYEGENEFDFVNQDQSKNIVLIGGKNGAGKTSLFTAIKIALYGPLAFGYVGANSHYIAKIKDCINSKAFQKDEVESEVQLTLSLMVERELKNYVVTRRWRFVNQKLEEKYSVEEEGRFLEQQELSYFQNYLQGLIPPDLFEFFLFDGEEVGNIFSTSSYNSYIKNAIYTLCGIDIFEIIRKFTCSYSSKPSGEVDKERYSQYEQLKLLAEQLDDKKTSLGKRLEEEKQKYEQLEVELFDLETAYKNAGGITQEEREKLAREFEEAEKLKTEASIKIKMFVEGLMPFFIVGEYANKITKQFSIQEKKEIYEYFEKNIMDSALTETIHNNVSIGDEALETLFDEILKYLKPSDETDFKFIHDLSKEEISRINIMIDNLKAFDKEEMIEIINQRKHYSERTMEINKILRSAMSDEDANRYVTKENLLLRKKDDCHRMIKDLQEERTSIEEEFVVVEQQRNKALQELKENAQNKHVYELSSGITSIMDSVLKKKAISIRENLGELISNNLRHMYRKNNLITQIEIDENFGFHLYQNAVYTHSELAYLYRNLGVDNFADEVGNAGIEMLKKRFNIISINELQKAFNASDSEATIDLFKKIDISRLSKGERQIFILALYWAIIELSGQDIPFVIDTPYARIDANHRKEISEKFFPNISKQVIILSTDEEIDEEYYEILKPHIAREYLLVNDESQNRTSIEQHYFFGANKNDI</sequence>
<organism evidence="3 4">
    <name type="scientific">Mediterraneibacter gnavus (strain CC55_001C)</name>
    <dbReference type="NCBI Taxonomy" id="1073375"/>
    <lineage>
        <taxon>Bacteria</taxon>
        <taxon>Bacillati</taxon>
        <taxon>Bacillota</taxon>
        <taxon>Clostridia</taxon>
        <taxon>Lachnospirales</taxon>
        <taxon>Lachnospiraceae</taxon>
        <taxon>Mediterraneibacter</taxon>
    </lineage>
</organism>
<feature type="coiled-coil region" evidence="1">
    <location>
        <begin position="221"/>
        <end position="287"/>
    </location>
</feature>
<dbReference type="GO" id="GO:0000731">
    <property type="term" value="P:DNA synthesis involved in DNA repair"/>
    <property type="evidence" value="ECO:0007669"/>
    <property type="project" value="TreeGrafter"/>
</dbReference>
<dbReference type="PANTHER" id="PTHR32182:SF0">
    <property type="entry name" value="DNA REPLICATION AND REPAIR PROTEIN RECF"/>
    <property type="match status" value="1"/>
</dbReference>
<dbReference type="RefSeq" id="WP_009244796.1">
    <property type="nucleotide sequence ID" value="NZ_KI669414.1"/>
</dbReference>